<evidence type="ECO:0000313" key="3">
    <source>
        <dbReference type="WBParaSite" id="ACRNAN_scaffold23319.g22274.t1"/>
    </source>
</evidence>
<dbReference type="AlphaFoldDB" id="A0A914DCJ8"/>
<dbReference type="WBParaSite" id="ACRNAN_scaffold23319.g22274.t1">
    <property type="protein sequence ID" value="ACRNAN_scaffold23319.g22274.t1"/>
    <property type="gene ID" value="ACRNAN_scaffold23319.g22274"/>
</dbReference>
<keyword evidence="1" id="KW-0812">Transmembrane</keyword>
<evidence type="ECO:0000256" key="1">
    <source>
        <dbReference type="SAM" id="Phobius"/>
    </source>
</evidence>
<feature type="transmembrane region" description="Helical" evidence="1">
    <location>
        <begin position="29"/>
        <end position="46"/>
    </location>
</feature>
<dbReference type="Proteomes" id="UP000887540">
    <property type="component" value="Unplaced"/>
</dbReference>
<reference evidence="3" key="1">
    <citation type="submission" date="2022-11" db="UniProtKB">
        <authorList>
            <consortium name="WormBaseParasite"/>
        </authorList>
    </citation>
    <scope>IDENTIFICATION</scope>
</reference>
<protein>
    <submittedName>
        <fullName evidence="3">Uncharacterized protein</fullName>
    </submittedName>
</protein>
<name>A0A914DCJ8_9BILA</name>
<sequence length="133" mass="15907">MSSLTFWSPEYWLPRNISWSDVPSKFNDLIYPIYFAIPILILRILYESFVGITLGTWFGMFEGPLKPQIKHHLLGGFAQYTRTKKILETFYRFSSYSFLFAYGCWVLHDKPWLYDVKQCWISYPNHTVDNSIW</sequence>
<dbReference type="PANTHER" id="PTHR12560">
    <property type="entry name" value="LONGEVITY ASSURANCE FACTOR 1 LAG1"/>
    <property type="match status" value="1"/>
</dbReference>
<keyword evidence="1" id="KW-0472">Membrane</keyword>
<accession>A0A914DCJ8</accession>
<dbReference type="GO" id="GO:0046513">
    <property type="term" value="P:ceramide biosynthetic process"/>
    <property type="evidence" value="ECO:0007669"/>
    <property type="project" value="InterPro"/>
</dbReference>
<evidence type="ECO:0000313" key="2">
    <source>
        <dbReference type="Proteomes" id="UP000887540"/>
    </source>
</evidence>
<keyword evidence="1" id="KW-1133">Transmembrane helix</keyword>
<dbReference type="GO" id="GO:0050291">
    <property type="term" value="F:sphingosine N-acyltransferase activity"/>
    <property type="evidence" value="ECO:0007669"/>
    <property type="project" value="InterPro"/>
</dbReference>
<keyword evidence="2" id="KW-1185">Reference proteome</keyword>
<dbReference type="GO" id="GO:0016020">
    <property type="term" value="C:membrane"/>
    <property type="evidence" value="ECO:0007669"/>
    <property type="project" value="GOC"/>
</dbReference>
<proteinExistence type="predicted"/>
<dbReference type="InterPro" id="IPR016439">
    <property type="entry name" value="Lag1/Lac1-like"/>
</dbReference>
<organism evidence="2 3">
    <name type="scientific">Acrobeloides nanus</name>
    <dbReference type="NCBI Taxonomy" id="290746"/>
    <lineage>
        <taxon>Eukaryota</taxon>
        <taxon>Metazoa</taxon>
        <taxon>Ecdysozoa</taxon>
        <taxon>Nematoda</taxon>
        <taxon>Chromadorea</taxon>
        <taxon>Rhabditida</taxon>
        <taxon>Tylenchina</taxon>
        <taxon>Cephalobomorpha</taxon>
        <taxon>Cephaloboidea</taxon>
        <taxon>Cephalobidae</taxon>
        <taxon>Acrobeloides</taxon>
    </lineage>
</organism>
<dbReference type="PANTHER" id="PTHR12560:SF0">
    <property type="entry name" value="LD18904P"/>
    <property type="match status" value="1"/>
</dbReference>
<feature type="transmembrane region" description="Helical" evidence="1">
    <location>
        <begin position="90"/>
        <end position="108"/>
    </location>
</feature>